<gene>
    <name evidence="1" type="ORF">GCM10009838_59170</name>
</gene>
<evidence type="ECO:0000313" key="2">
    <source>
        <dbReference type="Proteomes" id="UP001499854"/>
    </source>
</evidence>
<dbReference type="PROSITE" id="PS51257">
    <property type="entry name" value="PROKAR_LIPOPROTEIN"/>
    <property type="match status" value="1"/>
</dbReference>
<dbReference type="SUPFAM" id="SSF53474">
    <property type="entry name" value="alpha/beta-Hydrolases"/>
    <property type="match status" value="1"/>
</dbReference>
<organism evidence="1 2">
    <name type="scientific">Catenulispora subtropica</name>
    <dbReference type="NCBI Taxonomy" id="450798"/>
    <lineage>
        <taxon>Bacteria</taxon>
        <taxon>Bacillati</taxon>
        <taxon>Actinomycetota</taxon>
        <taxon>Actinomycetes</taxon>
        <taxon>Catenulisporales</taxon>
        <taxon>Catenulisporaceae</taxon>
        <taxon>Catenulispora</taxon>
    </lineage>
</organism>
<accession>A0ABP5E062</accession>
<sequence length="232" mass="25287">MKPVFVLLHSPLVGPSTWLPVAGHLVSTGCQARVPSLLDACVGPPPYWPRISAAVRDDLDSVPSGLPLVLVAHSNAGYFLPTIRAELAHRRVIGSVFVDAALPARSGSTPVASAERLDLLRHRAVDGTMPRWTDWWDAADVAALFPDARTGHAVIDEQPRLPLAYFEQDVPVPEGWDDHPCSYLLFSPPYERYAAEAGRRGWRVAHLPGGHLHQIVDPEGTARQLLELVDAS</sequence>
<dbReference type="Proteomes" id="UP001499854">
    <property type="component" value="Unassembled WGS sequence"/>
</dbReference>
<evidence type="ECO:0008006" key="3">
    <source>
        <dbReference type="Google" id="ProtNLM"/>
    </source>
</evidence>
<dbReference type="EMBL" id="BAAAQM010000040">
    <property type="protein sequence ID" value="GAA1988485.1"/>
    <property type="molecule type" value="Genomic_DNA"/>
</dbReference>
<keyword evidence="2" id="KW-1185">Reference proteome</keyword>
<protein>
    <recommendedName>
        <fullName evidence="3">AB hydrolase-1 domain-containing protein</fullName>
    </recommendedName>
</protein>
<evidence type="ECO:0000313" key="1">
    <source>
        <dbReference type="EMBL" id="GAA1988485.1"/>
    </source>
</evidence>
<comment type="caution">
    <text evidence="1">The sequence shown here is derived from an EMBL/GenBank/DDBJ whole genome shotgun (WGS) entry which is preliminary data.</text>
</comment>
<dbReference type="InterPro" id="IPR029058">
    <property type="entry name" value="AB_hydrolase_fold"/>
</dbReference>
<dbReference type="Gene3D" id="3.40.50.1820">
    <property type="entry name" value="alpha/beta hydrolase"/>
    <property type="match status" value="1"/>
</dbReference>
<proteinExistence type="predicted"/>
<name>A0ABP5E062_9ACTN</name>
<reference evidence="2" key="1">
    <citation type="journal article" date="2019" name="Int. J. Syst. Evol. Microbiol.">
        <title>The Global Catalogue of Microorganisms (GCM) 10K type strain sequencing project: providing services to taxonomists for standard genome sequencing and annotation.</title>
        <authorList>
            <consortium name="The Broad Institute Genomics Platform"/>
            <consortium name="The Broad Institute Genome Sequencing Center for Infectious Disease"/>
            <person name="Wu L."/>
            <person name="Ma J."/>
        </authorList>
    </citation>
    <scope>NUCLEOTIDE SEQUENCE [LARGE SCALE GENOMIC DNA]</scope>
    <source>
        <strain evidence="2">JCM 16013</strain>
    </source>
</reference>